<dbReference type="InterPro" id="IPR001180">
    <property type="entry name" value="CNH_dom"/>
</dbReference>
<dbReference type="SMART" id="SM00036">
    <property type="entry name" value="CNH"/>
    <property type="match status" value="1"/>
</dbReference>
<dbReference type="InterPro" id="IPR052233">
    <property type="entry name" value="Rho-type_GEFs"/>
</dbReference>
<dbReference type="GO" id="GO:0005085">
    <property type="term" value="F:guanyl-nucleotide exchange factor activity"/>
    <property type="evidence" value="ECO:0007669"/>
    <property type="project" value="UniProtKB-KW"/>
</dbReference>
<dbReference type="Pfam" id="PF00780">
    <property type="entry name" value="CNH"/>
    <property type="match status" value="1"/>
</dbReference>
<dbReference type="Proteomes" id="UP000232875">
    <property type="component" value="Unassembled WGS sequence"/>
</dbReference>
<name>A0A2N1JDI5_9BASI</name>
<dbReference type="AlphaFoldDB" id="A0A2N1JDI5"/>
<dbReference type="PANTHER" id="PTHR46572">
    <property type="entry name" value="RHO1 GDP-GTP EXCHANGE PROTEIN 1-RELATED"/>
    <property type="match status" value="1"/>
</dbReference>
<dbReference type="PROSITE" id="PS50010">
    <property type="entry name" value="DH_2"/>
    <property type="match status" value="1"/>
</dbReference>
<evidence type="ECO:0000259" key="3">
    <source>
        <dbReference type="PROSITE" id="PS50010"/>
    </source>
</evidence>
<keyword evidence="6" id="KW-1185">Reference proteome</keyword>
<dbReference type="Gene3D" id="2.30.29.30">
    <property type="entry name" value="Pleckstrin-homology domain (PH domain)/Phosphotyrosine-binding domain (PTB)"/>
    <property type="match status" value="1"/>
</dbReference>
<keyword evidence="1" id="KW-0344">Guanine-nucleotide releasing factor</keyword>
<dbReference type="InterPro" id="IPR011993">
    <property type="entry name" value="PH-like_dom_sf"/>
</dbReference>
<dbReference type="InterPro" id="IPR000219">
    <property type="entry name" value="DH_dom"/>
</dbReference>
<evidence type="ECO:0008006" key="7">
    <source>
        <dbReference type="Google" id="ProtNLM"/>
    </source>
</evidence>
<dbReference type="EMBL" id="KZ454989">
    <property type="protein sequence ID" value="PKI84592.1"/>
    <property type="molecule type" value="Genomic_DNA"/>
</dbReference>
<feature type="domain" description="DH" evidence="3">
    <location>
        <begin position="376"/>
        <end position="560"/>
    </location>
</feature>
<dbReference type="PANTHER" id="PTHR46572:SF1">
    <property type="entry name" value="RHO1 GUANINE NUCLEOTIDE EXCHANGE FACTOR TUS1"/>
    <property type="match status" value="1"/>
</dbReference>
<dbReference type="OrthoDB" id="2272012at2759"/>
<evidence type="ECO:0000256" key="2">
    <source>
        <dbReference type="SAM" id="MobiDB-lite"/>
    </source>
</evidence>
<feature type="region of interest" description="Disordered" evidence="2">
    <location>
        <begin position="39"/>
        <end position="80"/>
    </location>
</feature>
<accession>A0A2N1JDI5</accession>
<evidence type="ECO:0000313" key="6">
    <source>
        <dbReference type="Proteomes" id="UP000232875"/>
    </source>
</evidence>
<dbReference type="Gene3D" id="1.20.900.10">
    <property type="entry name" value="Dbl homology (DH) domain"/>
    <property type="match status" value="1"/>
</dbReference>
<feature type="domain" description="CNH" evidence="4">
    <location>
        <begin position="771"/>
        <end position="1079"/>
    </location>
</feature>
<proteinExistence type="predicted"/>
<reference evidence="5 6" key="1">
    <citation type="submission" date="2017-10" db="EMBL/GenBank/DDBJ databases">
        <title>A novel species of cold-tolerant Malassezia isolated from bats.</title>
        <authorList>
            <person name="Lorch J.M."/>
            <person name="Palmer J.M."/>
            <person name="Vanderwolf K.J."/>
            <person name="Schmidt K.Z."/>
            <person name="Verant M.L."/>
            <person name="Weller T.J."/>
            <person name="Blehert D.S."/>
        </authorList>
    </citation>
    <scope>NUCLEOTIDE SEQUENCE [LARGE SCALE GENOMIC DNA]</scope>
    <source>
        <strain evidence="5 6">NWHC:44797-103</strain>
    </source>
</reference>
<dbReference type="Pfam" id="PF00621">
    <property type="entry name" value="RhoGEF"/>
    <property type="match status" value="1"/>
</dbReference>
<evidence type="ECO:0000259" key="4">
    <source>
        <dbReference type="PROSITE" id="PS50219"/>
    </source>
</evidence>
<dbReference type="SUPFAM" id="SSF48065">
    <property type="entry name" value="DBL homology domain (DH-domain)"/>
    <property type="match status" value="1"/>
</dbReference>
<evidence type="ECO:0000313" key="5">
    <source>
        <dbReference type="EMBL" id="PKI84592.1"/>
    </source>
</evidence>
<sequence>MPRPPLDGGPGAMSAMDELLCAVNESIEACALDTEVPHGVPVHTERPISVRKSSTPTLPSDMPRRPLPKIPSRSVSSDSHMPPVYADHSIPTLHAAQTEIAPQGIGAAHTRPEKAEPPPDYALHSMPFAGACAAHEFDAAALLQGTAVDMSRLSQIAQLLSCMMQRHPLIKGSVVYPLSFTGRMMVSTIESMIQQYLDTMLQHPFVVPPAYLHYLSTSIARSLKTQLFVHEADWDDHPFTCGVGEVYMFFADSATAEKLGHSACTRQLATDLFEAQPHARTTLSTSAAAACTTAPWADLPTGVFAPLTRCYSPTCAQMHAPGTTCYSSTCANAGRGFQHNAVPFDATSEEAPSGAESWVETVPAEIVATIPTAQVSRQNAMHEFIQKETSFLHDLELLEKFATQLRELCATPMAPLSIHTLDAFLADVFGNYSALTNHISAFIDRLHERQREEYPMVDTISDILVDAALEWGSVYTTYVQHYPCALHRLKREIAANPRMSKFVDSCRRDPAAHRHPLDNFLFRPPARLQRYHLHLESILKYTESEEDREKLQLAMEIIDEQCKVAQVGVESAEQRLQLLQYAQQLVPKTSDVYTNMYLQDPKRKLIFYSNVLRRPDGFEFEWVNMVAILLDNVFVLAKRKQESTEDQGGAEERFVYYRKPIPIACLDMADFNDPPLTRGPLSRRWMTTDANLYPFLVRHRFSRESVTLYVPTAELRAEWATKFAQVRHLQSARSEQERLFVSLPLSADTFASSWKPAEAPQELVHDHGWAFVDVACASAFRLADGTNMLAIGTSEGVWIGLHGEPASLAKVLHLRNVTQCALMTQCNRFLVLADRSLVVYDMEALVPSQGIPSSFAPFKLSGNRDVLFFSVGMMDGKETLVYGKRRTNETSIRILQLQLTPIPRPGRGWRKKHTANTDGSTDFCEVLKFYVGYEATNAQFLPDGLMVSSWRGMQRFRFASRTLEPWPLVKSNAREDAVLWALLKQWESAKALCAYAMPGGTLLLCYDRYGAHVDAQGYPIVSDVVLEWEGKAQRVVVYGNYILVFCAAFIEVRCRSTGELCQLIAGRDIKLLSRHDAVLCDPAVREPLLFVQRVKSEAIREDVQCVYELVLQE</sequence>
<organism evidence="5 6">
    <name type="scientific">Malassezia vespertilionis</name>
    <dbReference type="NCBI Taxonomy" id="2020962"/>
    <lineage>
        <taxon>Eukaryota</taxon>
        <taxon>Fungi</taxon>
        <taxon>Dikarya</taxon>
        <taxon>Basidiomycota</taxon>
        <taxon>Ustilaginomycotina</taxon>
        <taxon>Malasseziomycetes</taxon>
        <taxon>Malasseziales</taxon>
        <taxon>Malasseziaceae</taxon>
        <taxon>Malassezia</taxon>
    </lineage>
</organism>
<dbReference type="InterPro" id="IPR035899">
    <property type="entry name" value="DBL_dom_sf"/>
</dbReference>
<protein>
    <recommendedName>
        <fullName evidence="7">DH domain-containing protein</fullName>
    </recommendedName>
</protein>
<evidence type="ECO:0000256" key="1">
    <source>
        <dbReference type="ARBA" id="ARBA00022658"/>
    </source>
</evidence>
<dbReference type="CDD" id="cd00160">
    <property type="entry name" value="RhoGEF"/>
    <property type="match status" value="1"/>
</dbReference>
<dbReference type="STRING" id="2020962.A0A2N1JDI5"/>
<dbReference type="PROSITE" id="PS50219">
    <property type="entry name" value="CNH"/>
    <property type="match status" value="1"/>
</dbReference>
<dbReference type="SMART" id="SM00325">
    <property type="entry name" value="RhoGEF"/>
    <property type="match status" value="1"/>
</dbReference>
<gene>
    <name evidence="5" type="ORF">MVES_001592</name>
</gene>